<name>A0A1I2BZQ2_9BACL</name>
<dbReference type="EMBL" id="FONN01000004">
    <property type="protein sequence ID" value="SFE61597.1"/>
    <property type="molecule type" value="Genomic_DNA"/>
</dbReference>
<evidence type="ECO:0008006" key="4">
    <source>
        <dbReference type="Google" id="ProtNLM"/>
    </source>
</evidence>
<gene>
    <name evidence="2" type="ORF">SAMN04487969_104178</name>
</gene>
<keyword evidence="1" id="KW-0812">Transmembrane</keyword>
<proteinExistence type="predicted"/>
<reference evidence="3" key="1">
    <citation type="submission" date="2016-10" db="EMBL/GenBank/DDBJ databases">
        <authorList>
            <person name="Varghese N."/>
            <person name="Submissions S."/>
        </authorList>
    </citation>
    <scope>NUCLEOTIDE SEQUENCE [LARGE SCALE GENOMIC DNA]</scope>
    <source>
        <strain evidence="3">CGMCC 1.10223</strain>
    </source>
</reference>
<dbReference type="Proteomes" id="UP000183410">
    <property type="component" value="Unassembled WGS sequence"/>
</dbReference>
<keyword evidence="1" id="KW-0472">Membrane</keyword>
<organism evidence="2 3">
    <name type="scientific">Paenibacillus algorifonticola</name>
    <dbReference type="NCBI Taxonomy" id="684063"/>
    <lineage>
        <taxon>Bacteria</taxon>
        <taxon>Bacillati</taxon>
        <taxon>Bacillota</taxon>
        <taxon>Bacilli</taxon>
        <taxon>Bacillales</taxon>
        <taxon>Paenibacillaceae</taxon>
        <taxon>Paenibacillus</taxon>
    </lineage>
</organism>
<feature type="transmembrane region" description="Helical" evidence="1">
    <location>
        <begin position="107"/>
        <end position="125"/>
    </location>
</feature>
<keyword evidence="1" id="KW-1133">Transmembrane helix</keyword>
<keyword evidence="3" id="KW-1185">Reference proteome</keyword>
<evidence type="ECO:0000256" key="1">
    <source>
        <dbReference type="SAM" id="Phobius"/>
    </source>
</evidence>
<sequence length="148" mass="16053">MFGCVSSLSLLLSFGIGVGPKIWLVCSHWVGGPALLGGIVVQLACILCCGWLGSLLVICSLAEDIQGLWPDCCLDDVWVDFPSFWQFVFRGGLSHCGVASMRFEGMLVFLCGCARVIVCLCHLMYDYLDLLLVVWACSHVDVCSPDGL</sequence>
<dbReference type="AlphaFoldDB" id="A0A1I2BZQ2"/>
<accession>A0A1I2BZQ2</accession>
<evidence type="ECO:0000313" key="3">
    <source>
        <dbReference type="Proteomes" id="UP000183410"/>
    </source>
</evidence>
<protein>
    <recommendedName>
        <fullName evidence="4">Transmembrane protein</fullName>
    </recommendedName>
</protein>
<feature type="transmembrane region" description="Helical" evidence="1">
    <location>
        <begin position="33"/>
        <end position="58"/>
    </location>
</feature>
<evidence type="ECO:0000313" key="2">
    <source>
        <dbReference type="EMBL" id="SFE61597.1"/>
    </source>
</evidence>